<organism evidence="8 9">
    <name type="scientific">Pseudoxanthomonas taiwanensis</name>
    <dbReference type="NCBI Taxonomy" id="176598"/>
    <lineage>
        <taxon>Bacteria</taxon>
        <taxon>Pseudomonadati</taxon>
        <taxon>Pseudomonadota</taxon>
        <taxon>Gammaproteobacteria</taxon>
        <taxon>Lysobacterales</taxon>
        <taxon>Lysobacteraceae</taxon>
        <taxon>Pseudoxanthomonas</taxon>
    </lineage>
</organism>
<dbReference type="PROSITE" id="PS00092">
    <property type="entry name" value="N6_MTASE"/>
    <property type="match status" value="1"/>
</dbReference>
<dbReference type="InterPro" id="IPR019874">
    <property type="entry name" value="RF_methyltr_PrmC"/>
</dbReference>
<evidence type="ECO:0000256" key="1">
    <source>
        <dbReference type="ARBA" id="ARBA00022603"/>
    </source>
</evidence>
<evidence type="ECO:0000256" key="5">
    <source>
        <dbReference type="HAMAP-Rule" id="MF_02126"/>
    </source>
</evidence>
<dbReference type="HAMAP" id="MF_02126">
    <property type="entry name" value="RF_methyltr_PrmC"/>
    <property type="match status" value="1"/>
</dbReference>
<evidence type="ECO:0000259" key="6">
    <source>
        <dbReference type="Pfam" id="PF05175"/>
    </source>
</evidence>
<dbReference type="Pfam" id="PF17827">
    <property type="entry name" value="PrmC_N"/>
    <property type="match status" value="1"/>
</dbReference>
<dbReference type="RefSeq" id="WP_162125107.1">
    <property type="nucleotide sequence ID" value="NZ_PDWK01000062.1"/>
</dbReference>
<dbReference type="EC" id="2.1.1.297" evidence="5"/>
<feature type="domain" description="Release factor glutamine methyltransferase N-terminal" evidence="7">
    <location>
        <begin position="10"/>
        <end position="73"/>
    </location>
</feature>
<accession>A0A921P0S9</accession>
<dbReference type="Gene3D" id="3.40.50.150">
    <property type="entry name" value="Vaccinia Virus protein VP39"/>
    <property type="match status" value="1"/>
</dbReference>
<evidence type="ECO:0000259" key="7">
    <source>
        <dbReference type="Pfam" id="PF17827"/>
    </source>
</evidence>
<keyword evidence="1 5" id="KW-0489">Methyltransferase</keyword>
<dbReference type="Gene3D" id="1.10.8.10">
    <property type="entry name" value="DNA helicase RuvA subunit, C-terminal domain"/>
    <property type="match status" value="1"/>
</dbReference>
<evidence type="ECO:0000256" key="2">
    <source>
        <dbReference type="ARBA" id="ARBA00022679"/>
    </source>
</evidence>
<dbReference type="InterPro" id="IPR029063">
    <property type="entry name" value="SAM-dependent_MTases_sf"/>
</dbReference>
<keyword evidence="2 5" id="KW-0808">Transferase</keyword>
<dbReference type="Proteomes" id="UP000717981">
    <property type="component" value="Unassembled WGS sequence"/>
</dbReference>
<feature type="binding site" evidence="5">
    <location>
        <begin position="184"/>
        <end position="187"/>
    </location>
    <ligand>
        <name>substrate</name>
    </ligand>
</feature>
<evidence type="ECO:0000256" key="4">
    <source>
        <dbReference type="ARBA" id="ARBA00048391"/>
    </source>
</evidence>
<keyword evidence="3 5" id="KW-0949">S-adenosyl-L-methionine</keyword>
<evidence type="ECO:0000313" key="9">
    <source>
        <dbReference type="Proteomes" id="UP000717981"/>
    </source>
</evidence>
<dbReference type="OrthoDB" id="9800643at2"/>
<dbReference type="InterPro" id="IPR004556">
    <property type="entry name" value="HemK-like"/>
</dbReference>
<dbReference type="SUPFAM" id="SSF53335">
    <property type="entry name" value="S-adenosyl-L-methionine-dependent methyltransferases"/>
    <property type="match status" value="1"/>
</dbReference>
<feature type="binding site" evidence="5">
    <location>
        <position position="184"/>
    </location>
    <ligand>
        <name>S-adenosyl-L-methionine</name>
        <dbReference type="ChEBI" id="CHEBI:59789"/>
    </ligand>
</feature>
<dbReference type="CDD" id="cd02440">
    <property type="entry name" value="AdoMet_MTases"/>
    <property type="match status" value="1"/>
</dbReference>
<comment type="catalytic activity">
    <reaction evidence="4 5">
        <text>L-glutaminyl-[peptide chain release factor] + S-adenosyl-L-methionine = N(5)-methyl-L-glutaminyl-[peptide chain release factor] + S-adenosyl-L-homocysteine + H(+)</text>
        <dbReference type="Rhea" id="RHEA:42896"/>
        <dbReference type="Rhea" id="RHEA-COMP:10271"/>
        <dbReference type="Rhea" id="RHEA-COMP:10272"/>
        <dbReference type="ChEBI" id="CHEBI:15378"/>
        <dbReference type="ChEBI" id="CHEBI:30011"/>
        <dbReference type="ChEBI" id="CHEBI:57856"/>
        <dbReference type="ChEBI" id="CHEBI:59789"/>
        <dbReference type="ChEBI" id="CHEBI:61891"/>
        <dbReference type="EC" id="2.1.1.297"/>
    </reaction>
</comment>
<dbReference type="GO" id="GO:0032259">
    <property type="term" value="P:methylation"/>
    <property type="evidence" value="ECO:0007669"/>
    <property type="project" value="UniProtKB-KW"/>
</dbReference>
<feature type="binding site" evidence="5">
    <location>
        <position position="141"/>
    </location>
    <ligand>
        <name>S-adenosyl-L-methionine</name>
        <dbReference type="ChEBI" id="CHEBI:59789"/>
    </ligand>
</feature>
<dbReference type="Pfam" id="PF05175">
    <property type="entry name" value="MTS"/>
    <property type="match status" value="1"/>
</dbReference>
<dbReference type="InterPro" id="IPR040758">
    <property type="entry name" value="PrmC_N"/>
</dbReference>
<dbReference type="NCBIfam" id="TIGR00536">
    <property type="entry name" value="hemK_fam"/>
    <property type="match status" value="1"/>
</dbReference>
<proteinExistence type="inferred from homology"/>
<comment type="function">
    <text evidence="5">Methylates the class 1 translation termination release factors RF1/PrfA and RF2/PrfB on the glutamine residue of the universally conserved GGQ motif.</text>
</comment>
<dbReference type="FunFam" id="3.40.50.150:FF:000053">
    <property type="entry name" value="Release factor glutamine methyltransferase"/>
    <property type="match status" value="1"/>
</dbReference>
<dbReference type="EMBL" id="PDWK01000062">
    <property type="protein sequence ID" value="KAF1687817.1"/>
    <property type="molecule type" value="Genomic_DNA"/>
</dbReference>
<dbReference type="PANTHER" id="PTHR18895">
    <property type="entry name" value="HEMK METHYLTRANSFERASE"/>
    <property type="match status" value="1"/>
</dbReference>
<evidence type="ECO:0000313" key="8">
    <source>
        <dbReference type="EMBL" id="KAF1687817.1"/>
    </source>
</evidence>
<feature type="binding site" evidence="5">
    <location>
        <position position="169"/>
    </location>
    <ligand>
        <name>S-adenosyl-L-methionine</name>
        <dbReference type="ChEBI" id="CHEBI:59789"/>
    </ligand>
</feature>
<dbReference type="InterPro" id="IPR050320">
    <property type="entry name" value="N5-glutamine_MTase"/>
</dbReference>
<dbReference type="InterPro" id="IPR002052">
    <property type="entry name" value="DNA_methylase_N6_adenine_CS"/>
</dbReference>
<keyword evidence="9" id="KW-1185">Reference proteome</keyword>
<dbReference type="GO" id="GO:0003676">
    <property type="term" value="F:nucleic acid binding"/>
    <property type="evidence" value="ECO:0007669"/>
    <property type="project" value="InterPro"/>
</dbReference>
<comment type="similarity">
    <text evidence="5">Belongs to the protein N5-glutamine methyltransferase family. PrmC subfamily.</text>
</comment>
<reference evidence="8" key="1">
    <citation type="submission" date="2017-10" db="EMBL/GenBank/DDBJ databases">
        <title>Whole genome sequencing of members of genus Pseudoxanthomonas.</title>
        <authorList>
            <person name="Kumar S."/>
            <person name="Bansal K."/>
            <person name="Kaur A."/>
            <person name="Patil P."/>
            <person name="Sharma S."/>
            <person name="Patil P.B."/>
        </authorList>
    </citation>
    <scope>NUCLEOTIDE SEQUENCE</scope>
    <source>
        <strain evidence="8">DSM 22914</strain>
    </source>
</reference>
<dbReference type="AlphaFoldDB" id="A0A921P0S9"/>
<dbReference type="PANTHER" id="PTHR18895:SF74">
    <property type="entry name" value="MTRF1L RELEASE FACTOR GLUTAMINE METHYLTRANSFERASE"/>
    <property type="match status" value="1"/>
</dbReference>
<protein>
    <recommendedName>
        <fullName evidence="5">Release factor glutamine methyltransferase</fullName>
        <shortName evidence="5">RF MTase</shortName>
        <ecNumber evidence="5">2.1.1.297</ecNumber>
    </recommendedName>
    <alternativeName>
        <fullName evidence="5">N5-glutamine methyltransferase PrmC</fullName>
    </alternativeName>
    <alternativeName>
        <fullName evidence="5">Protein-(glutamine-N5) MTase PrmC</fullName>
    </alternativeName>
    <alternativeName>
        <fullName evidence="5">Protein-glutamine N-methyltransferase PrmC</fullName>
    </alternativeName>
</protein>
<feature type="binding site" evidence="5">
    <location>
        <begin position="118"/>
        <end position="122"/>
    </location>
    <ligand>
        <name>S-adenosyl-L-methionine</name>
        <dbReference type="ChEBI" id="CHEBI:59789"/>
    </ligand>
</feature>
<name>A0A921P0S9_9GAMM</name>
<comment type="caution">
    <text evidence="8">The sequence shown here is derived from an EMBL/GenBank/DDBJ whole genome shotgun (WGS) entry which is preliminary data.</text>
</comment>
<feature type="domain" description="Methyltransferase small" evidence="6">
    <location>
        <begin position="102"/>
        <end position="191"/>
    </location>
</feature>
<dbReference type="NCBIfam" id="TIGR03534">
    <property type="entry name" value="RF_mod_PrmC"/>
    <property type="match status" value="1"/>
</dbReference>
<evidence type="ECO:0000256" key="3">
    <source>
        <dbReference type="ARBA" id="ARBA00022691"/>
    </source>
</evidence>
<dbReference type="InterPro" id="IPR007848">
    <property type="entry name" value="Small_mtfrase_dom"/>
</dbReference>
<sequence>MQTPPPRLADLLREAAARIGREDAEPLLQHALGRDRAWLFAHADELVEAATAARFRELVERRAAGEPVAYLTGRRGFWTLDLEVGPTTLIPRPETELLVELALARLDPEAPARVADLGTGSGAIALAIACERPAAAVVATDISGPALAVAVRNARRLGIGNVWFRRGSWERALGRDRFDLIVSNPPYIAEGDPHLGQGDLRFEPPAALASGADGLDAIRAIAALAPRHLVPGGWLLLEHGWEQGAAVRALLAQAGLVEVGTARDLEGRERASLGRMPG</sequence>
<gene>
    <name evidence="5 8" type="primary">prmC</name>
    <name evidence="8" type="ORF">CR938_11265</name>
</gene>
<dbReference type="GO" id="GO:0102559">
    <property type="term" value="F:peptide chain release factor N(5)-glutamine methyltransferase activity"/>
    <property type="evidence" value="ECO:0007669"/>
    <property type="project" value="UniProtKB-EC"/>
</dbReference>